<evidence type="ECO:0000256" key="1">
    <source>
        <dbReference type="SAM" id="MobiDB-lite"/>
    </source>
</evidence>
<gene>
    <name evidence="2" type="ORF">MBEHAL_0767</name>
</gene>
<evidence type="ECO:0000313" key="3">
    <source>
        <dbReference type="Proteomes" id="UP000016986"/>
    </source>
</evidence>
<dbReference type="InterPro" id="IPR057179">
    <property type="entry name" value="DUF7857"/>
</dbReference>
<feature type="compositionally biased region" description="Basic and acidic residues" evidence="1">
    <location>
        <begin position="111"/>
        <end position="126"/>
    </location>
</feature>
<dbReference type="Proteomes" id="UP000016986">
    <property type="component" value="Unassembled WGS sequence"/>
</dbReference>
<keyword evidence="3" id="KW-1185">Reference proteome</keyword>
<accession>U2YTE1</accession>
<organism evidence="2 3">
    <name type="scientific">Halarchaeum acidiphilum MH1-52-1</name>
    <dbReference type="NCBI Taxonomy" id="1261545"/>
    <lineage>
        <taxon>Archaea</taxon>
        <taxon>Methanobacteriati</taxon>
        <taxon>Methanobacteriota</taxon>
        <taxon>Stenosarchaea group</taxon>
        <taxon>Halobacteria</taxon>
        <taxon>Halobacteriales</taxon>
        <taxon>Halobacteriaceae</taxon>
    </lineage>
</organism>
<proteinExistence type="predicted"/>
<dbReference type="EMBL" id="BATA01000012">
    <property type="protein sequence ID" value="GAD52007.1"/>
    <property type="molecule type" value="Genomic_DNA"/>
</dbReference>
<evidence type="ECO:0000313" key="2">
    <source>
        <dbReference type="EMBL" id="GAD52007.1"/>
    </source>
</evidence>
<reference evidence="2 3" key="1">
    <citation type="submission" date="2013-09" db="EMBL/GenBank/DDBJ databases">
        <title>Whole genome sequencing of Halarchaeum acidiphilum strain MH1-52-1.</title>
        <authorList>
            <person name="Shimane Y."/>
            <person name="Minegishi H."/>
            <person name="Nishi S."/>
            <person name="Echigo A."/>
            <person name="Shuto A."/>
            <person name="Konishi M."/>
            <person name="Ito T."/>
            <person name="Ohkuma M."/>
            <person name="Ohta Y."/>
            <person name="Nagano Y."/>
            <person name="Tsubouchi T."/>
            <person name="Mori K."/>
            <person name="Usui K."/>
            <person name="Kamekura M."/>
            <person name="Usami R."/>
            <person name="Takaki Y."/>
            <person name="Hatada Y."/>
        </authorList>
    </citation>
    <scope>NUCLEOTIDE SEQUENCE [LARGE SCALE GENOMIC DNA]</scope>
    <source>
        <strain evidence="2 3">JCM 16109</strain>
    </source>
</reference>
<name>U2YTE1_9EURY</name>
<dbReference type="Pfam" id="PF25256">
    <property type="entry name" value="DUF7857"/>
    <property type="match status" value="1"/>
</dbReference>
<sequence>MSISIESAATARDGVTLVTAIVRNESDADRRVRIENELDGVVRPPRLDGVAADGWDVDGFEGVVAKRGTLALGYACGGAPSAEPCRVAWTENPGRVRARRRSRTRCATSLTRDRPPPASHTREGTRRRSRPR</sequence>
<protein>
    <submittedName>
        <fullName evidence="2">Hypotheical protein</fullName>
    </submittedName>
</protein>
<comment type="caution">
    <text evidence="2">The sequence shown here is derived from an EMBL/GenBank/DDBJ whole genome shotgun (WGS) entry which is preliminary data.</text>
</comment>
<feature type="region of interest" description="Disordered" evidence="1">
    <location>
        <begin position="96"/>
        <end position="132"/>
    </location>
</feature>
<dbReference type="eggNOG" id="arCOG06335">
    <property type="taxonomic scope" value="Archaea"/>
</dbReference>
<dbReference type="AlphaFoldDB" id="U2YTE1"/>